<dbReference type="PANTHER" id="PTHR11082:SF26">
    <property type="entry name" value="TRNA-DIHYDROURIDINE(16) SYNTHASE"/>
    <property type="match status" value="1"/>
</dbReference>
<evidence type="ECO:0000256" key="1">
    <source>
        <dbReference type="ARBA" id="ARBA00001917"/>
    </source>
</evidence>
<comment type="similarity">
    <text evidence="9">Belongs to the Dus family. DusC subfamily.</text>
</comment>
<evidence type="ECO:0000256" key="6">
    <source>
        <dbReference type="ARBA" id="ARBA00022857"/>
    </source>
</evidence>
<feature type="site" description="Interacts with tRNA; defines subfamily-specific binding signature" evidence="9">
    <location>
        <position position="299"/>
    </location>
</feature>
<dbReference type="SUPFAM" id="SSF51395">
    <property type="entry name" value="FMN-linked oxidoreductases"/>
    <property type="match status" value="1"/>
</dbReference>
<dbReference type="EC" id="1.3.1.-" evidence="9"/>
<dbReference type="InterPro" id="IPR018517">
    <property type="entry name" value="tRNA_hU_synthase_CS"/>
</dbReference>
<dbReference type="InterPro" id="IPR032886">
    <property type="entry name" value="DusC"/>
</dbReference>
<evidence type="ECO:0000256" key="9">
    <source>
        <dbReference type="HAMAP-Rule" id="MF_02043"/>
    </source>
</evidence>
<name>A0ABZ2W254_9GAMM</name>
<dbReference type="InterPro" id="IPR042270">
    <property type="entry name" value="DusC_C"/>
</dbReference>
<keyword evidence="3 9" id="KW-0285">Flavoprotein</keyword>
<protein>
    <recommendedName>
        <fullName evidence="9">tRNA-dihydrouridine(16) synthase</fullName>
        <ecNumber evidence="9">1.3.1.-</ecNumber>
    </recommendedName>
    <alternativeName>
        <fullName evidence="9">U16-specific dihydrouridine synthase</fullName>
        <shortName evidence="9">U16-specific Dus</shortName>
    </alternativeName>
    <alternativeName>
        <fullName evidence="9">tRNA-dihydrouridine synthase C</fullName>
    </alternativeName>
</protein>
<dbReference type="EMBL" id="CP101118">
    <property type="protein sequence ID" value="WZF88826.1"/>
    <property type="molecule type" value="Genomic_DNA"/>
</dbReference>
<feature type="binding site" evidence="9">
    <location>
        <position position="139"/>
    </location>
    <ligand>
        <name>FMN</name>
        <dbReference type="ChEBI" id="CHEBI:58210"/>
    </ligand>
</feature>
<feature type="domain" description="DUS-like FMN-binding" evidence="11">
    <location>
        <begin position="4"/>
        <end position="293"/>
    </location>
</feature>
<evidence type="ECO:0000256" key="2">
    <source>
        <dbReference type="ARBA" id="ARBA00022555"/>
    </source>
</evidence>
<comment type="cofactor">
    <cofactor evidence="1 9 10">
        <name>FMN</name>
        <dbReference type="ChEBI" id="CHEBI:58210"/>
    </cofactor>
</comment>
<evidence type="ECO:0000256" key="5">
    <source>
        <dbReference type="ARBA" id="ARBA00022694"/>
    </source>
</evidence>
<feature type="binding site" evidence="9">
    <location>
        <position position="68"/>
    </location>
    <ligand>
        <name>FMN</name>
        <dbReference type="ChEBI" id="CHEBI:58210"/>
    </ligand>
</feature>
<dbReference type="RefSeq" id="WP_341581806.1">
    <property type="nucleotide sequence ID" value="NZ_CP101118.1"/>
</dbReference>
<evidence type="ECO:0000256" key="10">
    <source>
        <dbReference type="PIRNR" id="PIRNR006621"/>
    </source>
</evidence>
<dbReference type="Gene3D" id="1.20.225.30">
    <property type="entry name" value="Dihydrouridine synthase, C-terminal recognition domain"/>
    <property type="match status" value="1"/>
</dbReference>
<keyword evidence="2 9" id="KW-0820">tRNA-binding</keyword>
<dbReference type="Pfam" id="PF01207">
    <property type="entry name" value="Dus"/>
    <property type="match status" value="1"/>
</dbReference>
<keyword evidence="13" id="KW-1185">Reference proteome</keyword>
<accession>A0ABZ2W254</accession>
<comment type="caution">
    <text evidence="9">Lacks conserved residue(s) required for the propagation of feature annotation.</text>
</comment>
<evidence type="ECO:0000256" key="3">
    <source>
        <dbReference type="ARBA" id="ARBA00022630"/>
    </source>
</evidence>
<dbReference type="PROSITE" id="PS01136">
    <property type="entry name" value="UPF0034"/>
    <property type="match status" value="1"/>
</dbReference>
<feature type="site" description="Interacts with tRNA; defines subfamily-specific binding signature" evidence="9">
    <location>
        <position position="278"/>
    </location>
</feature>
<feature type="site" description="Interacts with tRNA" evidence="9">
    <location>
        <position position="95"/>
    </location>
</feature>
<dbReference type="PANTHER" id="PTHR11082">
    <property type="entry name" value="TRNA-DIHYDROURIDINE SYNTHASE"/>
    <property type="match status" value="1"/>
</dbReference>
<comment type="catalytic activity">
    <reaction evidence="9">
        <text>5,6-dihydrouridine(16) in tRNA + NADP(+) = uridine(16) in tRNA + NADPH + H(+)</text>
        <dbReference type="Rhea" id="RHEA:53376"/>
        <dbReference type="Rhea" id="RHEA-COMP:13543"/>
        <dbReference type="Rhea" id="RHEA-COMP:13544"/>
        <dbReference type="ChEBI" id="CHEBI:15378"/>
        <dbReference type="ChEBI" id="CHEBI:57783"/>
        <dbReference type="ChEBI" id="CHEBI:58349"/>
        <dbReference type="ChEBI" id="CHEBI:65315"/>
        <dbReference type="ChEBI" id="CHEBI:74443"/>
    </reaction>
</comment>
<dbReference type="InterPro" id="IPR001269">
    <property type="entry name" value="DUS_fam"/>
</dbReference>
<dbReference type="Gene3D" id="3.20.20.70">
    <property type="entry name" value="Aldolase class I"/>
    <property type="match status" value="1"/>
</dbReference>
<dbReference type="HAMAP" id="MF_02043">
    <property type="entry name" value="DusC_subfam"/>
    <property type="match status" value="1"/>
</dbReference>
<evidence type="ECO:0000256" key="4">
    <source>
        <dbReference type="ARBA" id="ARBA00022643"/>
    </source>
</evidence>
<evidence type="ECO:0000313" key="13">
    <source>
        <dbReference type="Proteomes" id="UP001475781"/>
    </source>
</evidence>
<feature type="active site" description="Proton donor" evidence="9">
    <location>
        <position position="98"/>
    </location>
</feature>
<feature type="site" description="Interacts with tRNA; defines subfamily-specific binding signature" evidence="9">
    <location>
        <position position="35"/>
    </location>
</feature>
<comment type="function">
    <text evidence="9">Catalyzes the synthesis of 5,6-dihydrouridine (D), a modified base found in the D-loop of most tRNAs, via the reduction of the C5-C6 double bond in target uridines. Specifically modifies U16 in tRNAs.</text>
</comment>
<feature type="site" description="Interacts with tRNA; defines subfamily-specific binding signature" evidence="9">
    <location>
        <position position="276"/>
    </location>
</feature>
<dbReference type="PIRSF" id="PIRSF006621">
    <property type="entry name" value="Dus"/>
    <property type="match status" value="1"/>
</dbReference>
<keyword evidence="4 9" id="KW-0288">FMN</keyword>
<keyword evidence="5 9" id="KW-0819">tRNA processing</keyword>
<organism evidence="12 13">
    <name type="scientific">Marinobacter metalliresistant</name>
    <dbReference type="NCBI Taxonomy" id="2961995"/>
    <lineage>
        <taxon>Bacteria</taxon>
        <taxon>Pseudomonadati</taxon>
        <taxon>Pseudomonadota</taxon>
        <taxon>Gammaproteobacteria</taxon>
        <taxon>Pseudomonadales</taxon>
        <taxon>Marinobacteraceae</taxon>
        <taxon>Marinobacter</taxon>
    </lineage>
</organism>
<evidence type="ECO:0000259" key="11">
    <source>
        <dbReference type="Pfam" id="PF01207"/>
    </source>
</evidence>
<comment type="catalytic activity">
    <reaction evidence="9">
        <text>5,6-dihydrouridine(16) in tRNA + NAD(+) = uridine(16) in tRNA + NADH + H(+)</text>
        <dbReference type="Rhea" id="RHEA:53380"/>
        <dbReference type="Rhea" id="RHEA-COMP:13543"/>
        <dbReference type="Rhea" id="RHEA-COMP:13544"/>
        <dbReference type="ChEBI" id="CHEBI:15378"/>
        <dbReference type="ChEBI" id="CHEBI:57540"/>
        <dbReference type="ChEBI" id="CHEBI:57945"/>
        <dbReference type="ChEBI" id="CHEBI:65315"/>
        <dbReference type="ChEBI" id="CHEBI:74443"/>
    </reaction>
</comment>
<evidence type="ECO:0000313" key="12">
    <source>
        <dbReference type="EMBL" id="WZF88826.1"/>
    </source>
</evidence>
<evidence type="ECO:0000256" key="8">
    <source>
        <dbReference type="ARBA" id="ARBA00023002"/>
    </source>
</evidence>
<feature type="binding site" evidence="9">
    <location>
        <begin position="199"/>
        <end position="201"/>
    </location>
    <ligand>
        <name>FMN</name>
        <dbReference type="ChEBI" id="CHEBI:58210"/>
    </ligand>
</feature>
<keyword evidence="8 9" id="KW-0560">Oxidoreductase</keyword>
<comment type="similarity">
    <text evidence="10">Belongs to the dus family.</text>
</comment>
<proteinExistence type="inferred from homology"/>
<reference evidence="12 13" key="1">
    <citation type="submission" date="2022-07" db="EMBL/GenBank/DDBJ databases">
        <title>A copper resistant bacterium isolated from sediment samples of deep sea hydrothermal areas.</title>
        <authorList>
            <person name="Zeng X."/>
        </authorList>
    </citation>
    <scope>NUCLEOTIDE SEQUENCE [LARGE SCALE GENOMIC DNA]</scope>
    <source>
        <strain evidence="13">CuT 6</strain>
    </source>
</reference>
<keyword evidence="7 9" id="KW-0694">RNA-binding</keyword>
<dbReference type="Proteomes" id="UP001475781">
    <property type="component" value="Chromosome"/>
</dbReference>
<gene>
    <name evidence="9" type="primary">dusC</name>
    <name evidence="12" type="ORF">NLK58_00975</name>
</gene>
<sequence length="340" mass="37551">MRIILAPMEGLVDAPIRETLTKVGGIDRCVTEFVRVTHGMLPPRVFYKYAPELHNQSLTEVGTPVAVQLLGSDPQQMARHGVRAAELGATQVDINFGCPAKTVNKHKGGCVLMREPELMHEIVAAVRQAVPKRVPVTAKMRLGYDDRSMGVACAQALEAAGAEEIVIHARSKVDGYKPPAYWEEIAQAREAVKTHIIANGEIWTVADYWRCREVSGCDDVMIGRGLIARPDLARQIKASQEGETVPDMTWQEAVALVREYATVLQGWLEDRYVTGRIKQWLNFLRQGFAEAEALWPEARKIRRVAPMMACLKQPGRVPALSCLPVSSLSGRAMAFNGADD</sequence>
<dbReference type="CDD" id="cd02801">
    <property type="entry name" value="DUS_like_FMN"/>
    <property type="match status" value="1"/>
</dbReference>
<evidence type="ECO:0000256" key="7">
    <source>
        <dbReference type="ARBA" id="ARBA00022884"/>
    </source>
</evidence>
<dbReference type="InterPro" id="IPR013785">
    <property type="entry name" value="Aldolase_TIM"/>
</dbReference>
<keyword evidence="6 9" id="KW-0521">NADP</keyword>
<feature type="site" description="Interacts with tRNA" evidence="9">
    <location>
        <position position="176"/>
    </location>
</feature>
<dbReference type="InterPro" id="IPR035587">
    <property type="entry name" value="DUS-like_FMN-bd"/>
</dbReference>
<feature type="binding site" evidence="9">
    <location>
        <begin position="223"/>
        <end position="224"/>
    </location>
    <ligand>
        <name>FMN</name>
        <dbReference type="ChEBI" id="CHEBI:58210"/>
    </ligand>
</feature>